<feature type="domain" description="DUF4168" evidence="3">
    <location>
        <begin position="47"/>
        <end position="124"/>
    </location>
</feature>
<proteinExistence type="predicted"/>
<reference evidence="4 5" key="1">
    <citation type="submission" date="2016-11" db="EMBL/GenBank/DDBJ databases">
        <authorList>
            <person name="Jaros S."/>
            <person name="Januszkiewicz K."/>
            <person name="Wedrychowicz H."/>
        </authorList>
    </citation>
    <scope>NUCLEOTIDE SEQUENCE [LARGE SCALE GENOMIC DNA]</scope>
    <source>
        <strain evidence="4 5">DSM 19980</strain>
    </source>
</reference>
<dbReference type="InterPro" id="IPR025433">
    <property type="entry name" value="DUF4168"/>
</dbReference>
<accession>A0A1M4UAF6</accession>
<dbReference type="Proteomes" id="UP000184346">
    <property type="component" value="Unassembled WGS sequence"/>
</dbReference>
<evidence type="ECO:0000313" key="5">
    <source>
        <dbReference type="Proteomes" id="UP000184346"/>
    </source>
</evidence>
<keyword evidence="5" id="KW-1185">Reference proteome</keyword>
<dbReference type="Pfam" id="PF13767">
    <property type="entry name" value="DUF4168"/>
    <property type="match status" value="1"/>
</dbReference>
<feature type="region of interest" description="Disordered" evidence="1">
    <location>
        <begin position="24"/>
        <end position="47"/>
    </location>
</feature>
<keyword evidence="2" id="KW-0732">Signal</keyword>
<dbReference type="AlphaFoldDB" id="A0A1M4UAF6"/>
<feature type="compositionally biased region" description="Low complexity" evidence="1">
    <location>
        <begin position="24"/>
        <end position="45"/>
    </location>
</feature>
<evidence type="ECO:0000256" key="1">
    <source>
        <dbReference type="SAM" id="MobiDB-lite"/>
    </source>
</evidence>
<dbReference type="EMBL" id="FQUJ01000003">
    <property type="protein sequence ID" value="SHE53719.1"/>
    <property type="molecule type" value="Genomic_DNA"/>
</dbReference>
<dbReference type="STRING" id="1121942.SAMN02745148_00563"/>
<name>A0A1M4UAF6_9GAMM</name>
<evidence type="ECO:0000259" key="3">
    <source>
        <dbReference type="Pfam" id="PF13767"/>
    </source>
</evidence>
<feature type="signal peptide" evidence="2">
    <location>
        <begin position="1"/>
        <end position="24"/>
    </location>
</feature>
<gene>
    <name evidence="4" type="ORF">SAMN02745148_00563</name>
</gene>
<evidence type="ECO:0000256" key="2">
    <source>
        <dbReference type="SAM" id="SignalP"/>
    </source>
</evidence>
<evidence type="ECO:0000313" key="4">
    <source>
        <dbReference type="EMBL" id="SHE53719.1"/>
    </source>
</evidence>
<organism evidence="4 5">
    <name type="scientific">Modicisalibacter ilicicola DSM 19980</name>
    <dbReference type="NCBI Taxonomy" id="1121942"/>
    <lineage>
        <taxon>Bacteria</taxon>
        <taxon>Pseudomonadati</taxon>
        <taxon>Pseudomonadota</taxon>
        <taxon>Gammaproteobacteria</taxon>
        <taxon>Oceanospirillales</taxon>
        <taxon>Halomonadaceae</taxon>
        <taxon>Modicisalibacter</taxon>
    </lineage>
</organism>
<dbReference type="RefSeq" id="WP_072819558.1">
    <property type="nucleotide sequence ID" value="NZ_FQUJ01000003.1"/>
</dbReference>
<dbReference type="OrthoDB" id="6900175at2"/>
<protein>
    <recommendedName>
        <fullName evidence="3">DUF4168 domain-containing protein</fullName>
    </recommendedName>
</protein>
<feature type="chain" id="PRO_5012183353" description="DUF4168 domain-containing protein" evidence="2">
    <location>
        <begin position="25"/>
        <end position="132"/>
    </location>
</feature>
<sequence>MRKMTALFSAALLTAGMISAPVMAQDSSAQQQDPAAQQSQATAQDFSDEQLQQFADTSEEIAMISQEYTQRLQEAGDDQAKQQEIRMEANEEMVAVVEDSGLDVETFNAIGQAIQQDPELMKRVQQMAQNGQ</sequence>